<evidence type="ECO:0000256" key="11">
    <source>
        <dbReference type="RuleBase" id="RU004181"/>
    </source>
</evidence>
<feature type="transmembrane region" description="Helical" evidence="9">
    <location>
        <begin position="62"/>
        <end position="80"/>
    </location>
</feature>
<comment type="subcellular location">
    <subcellularLocation>
        <location evidence="9">Cell membrane</location>
        <topology evidence="9">Multi-pass membrane protein</topology>
    </subcellularLocation>
</comment>
<dbReference type="InterPro" id="IPR001872">
    <property type="entry name" value="Peptidase_A8"/>
</dbReference>
<feature type="transmembrane region" description="Helical" evidence="9">
    <location>
        <begin position="87"/>
        <end position="106"/>
    </location>
</feature>
<dbReference type="NCBIfam" id="TIGR00077">
    <property type="entry name" value="lspA"/>
    <property type="match status" value="1"/>
</dbReference>
<comment type="caution">
    <text evidence="9">Lacks conserved residue(s) required for the propagation of feature annotation.</text>
</comment>
<keyword evidence="8 9" id="KW-0472">Membrane</keyword>
<dbReference type="GO" id="GO:0005886">
    <property type="term" value="C:plasma membrane"/>
    <property type="evidence" value="ECO:0007669"/>
    <property type="project" value="UniProtKB-SubCell"/>
</dbReference>
<organism evidence="12 13">
    <name type="scientific">Desulfolithobacter dissulfuricans</name>
    <dbReference type="NCBI Taxonomy" id="2795293"/>
    <lineage>
        <taxon>Bacteria</taxon>
        <taxon>Pseudomonadati</taxon>
        <taxon>Thermodesulfobacteriota</taxon>
        <taxon>Desulfobulbia</taxon>
        <taxon>Desulfobulbales</taxon>
        <taxon>Desulfobulbaceae</taxon>
        <taxon>Desulfolithobacter</taxon>
    </lineage>
</organism>
<keyword evidence="7 9" id="KW-1133">Transmembrane helix</keyword>
<evidence type="ECO:0000256" key="7">
    <source>
        <dbReference type="ARBA" id="ARBA00022989"/>
    </source>
</evidence>
<sequence>MRLFGIMALVLVLDQAVKSWIVHHFSLYESVVVIPGLFNLTFLTNTGAAFGMLAGQPSRERQLFFVGVALVALAAIVVMHRRLADQSRWFTVALGLIGGGALGNLVDRVRYGAVVDFLDFYFRGHHWPAFNVADSAITVGVGLFLVTSFVVEKNRKKFPG</sequence>
<dbReference type="PRINTS" id="PR00781">
    <property type="entry name" value="LIPOSIGPTASE"/>
</dbReference>
<comment type="function">
    <text evidence="9 10">This protein specifically catalyzes the removal of signal peptides from prolipoproteins.</text>
</comment>
<keyword evidence="12" id="KW-0449">Lipoprotein</keyword>
<evidence type="ECO:0000313" key="13">
    <source>
        <dbReference type="Proteomes" id="UP001063350"/>
    </source>
</evidence>
<comment type="catalytic activity">
    <reaction evidence="9 10">
        <text>Release of signal peptides from bacterial membrane prolipoproteins. Hydrolyzes -Xaa-Yaa-Zaa-|-(S,diacylglyceryl)Cys-, in which Xaa is hydrophobic (preferably Leu), and Yaa (Ala or Ser) and Zaa (Gly or Ala) have small, neutral side chains.</text>
        <dbReference type="EC" id="3.4.23.36"/>
    </reaction>
</comment>
<dbReference type="KEGG" id="ddu:GF1_15840"/>
<feature type="active site" evidence="9">
    <location>
        <position position="134"/>
    </location>
</feature>
<dbReference type="PANTHER" id="PTHR33695:SF1">
    <property type="entry name" value="LIPOPROTEIN SIGNAL PEPTIDASE"/>
    <property type="match status" value="1"/>
</dbReference>
<evidence type="ECO:0000256" key="4">
    <source>
        <dbReference type="ARBA" id="ARBA00022692"/>
    </source>
</evidence>
<evidence type="ECO:0000313" key="12">
    <source>
        <dbReference type="EMBL" id="BCO09208.1"/>
    </source>
</evidence>
<keyword evidence="6 9" id="KW-0378">Hydrolase</keyword>
<feature type="active site" evidence="9">
    <location>
        <position position="116"/>
    </location>
</feature>
<evidence type="ECO:0000256" key="3">
    <source>
        <dbReference type="ARBA" id="ARBA00022670"/>
    </source>
</evidence>
<feature type="transmembrane region" description="Helical" evidence="9">
    <location>
        <begin position="126"/>
        <end position="151"/>
    </location>
</feature>
<keyword evidence="5 9" id="KW-0064">Aspartyl protease</keyword>
<dbReference type="Proteomes" id="UP001063350">
    <property type="component" value="Chromosome"/>
</dbReference>
<dbReference type="AlphaFoldDB" id="A0A915XKH1"/>
<evidence type="ECO:0000256" key="10">
    <source>
        <dbReference type="RuleBase" id="RU000594"/>
    </source>
</evidence>
<dbReference type="GO" id="GO:0004190">
    <property type="term" value="F:aspartic-type endopeptidase activity"/>
    <property type="evidence" value="ECO:0007669"/>
    <property type="project" value="UniProtKB-UniRule"/>
</dbReference>
<evidence type="ECO:0000256" key="6">
    <source>
        <dbReference type="ARBA" id="ARBA00022801"/>
    </source>
</evidence>
<keyword evidence="2 9" id="KW-1003">Cell membrane</keyword>
<dbReference type="HAMAP" id="MF_00161">
    <property type="entry name" value="LspA"/>
    <property type="match status" value="1"/>
</dbReference>
<dbReference type="GO" id="GO:0006508">
    <property type="term" value="P:proteolysis"/>
    <property type="evidence" value="ECO:0007669"/>
    <property type="project" value="UniProtKB-KW"/>
</dbReference>
<keyword evidence="13" id="KW-1185">Reference proteome</keyword>
<accession>A0A915XKH1</accession>
<gene>
    <name evidence="9 12" type="primary">lspA</name>
    <name evidence="12" type="ORF">GF1_15840</name>
</gene>
<evidence type="ECO:0000256" key="5">
    <source>
        <dbReference type="ARBA" id="ARBA00022750"/>
    </source>
</evidence>
<dbReference type="PANTHER" id="PTHR33695">
    <property type="entry name" value="LIPOPROTEIN SIGNAL PEPTIDASE"/>
    <property type="match status" value="1"/>
</dbReference>
<reference evidence="12" key="1">
    <citation type="submission" date="2020-12" db="EMBL/GenBank/DDBJ databases">
        <title>Desulfobium dissulfuricans gen. nov., sp. nov., a novel mesophilic, sulfate-reducing bacterium isolated from a deep-sea hydrothermal vent.</title>
        <authorList>
            <person name="Hashimoto Y."/>
            <person name="Tame A."/>
            <person name="Sawayama S."/>
            <person name="Miyazaki J."/>
            <person name="Takai K."/>
            <person name="Nakagawa S."/>
        </authorList>
    </citation>
    <scope>NUCLEOTIDE SEQUENCE</scope>
    <source>
        <strain evidence="12">GF1</strain>
    </source>
</reference>
<name>A0A915XKH1_9BACT</name>
<dbReference type="EMBL" id="AP024233">
    <property type="protein sequence ID" value="BCO09208.1"/>
    <property type="molecule type" value="Genomic_DNA"/>
</dbReference>
<evidence type="ECO:0000256" key="9">
    <source>
        <dbReference type="HAMAP-Rule" id="MF_00161"/>
    </source>
</evidence>
<dbReference type="EC" id="3.4.23.36" evidence="9"/>
<keyword evidence="3 9" id="KW-0645">Protease</keyword>
<keyword evidence="4 9" id="KW-0812">Transmembrane</keyword>
<evidence type="ECO:0000256" key="1">
    <source>
        <dbReference type="ARBA" id="ARBA00006139"/>
    </source>
</evidence>
<comment type="pathway">
    <text evidence="9">Protein modification; lipoprotein biosynthesis (signal peptide cleavage).</text>
</comment>
<comment type="similarity">
    <text evidence="1 9 11">Belongs to the peptidase A8 family.</text>
</comment>
<evidence type="ECO:0000256" key="8">
    <source>
        <dbReference type="ARBA" id="ARBA00023136"/>
    </source>
</evidence>
<evidence type="ECO:0000256" key="2">
    <source>
        <dbReference type="ARBA" id="ARBA00022475"/>
    </source>
</evidence>
<dbReference type="Pfam" id="PF01252">
    <property type="entry name" value="Peptidase_A8"/>
    <property type="match status" value="1"/>
</dbReference>
<dbReference type="PROSITE" id="PS00855">
    <property type="entry name" value="SPASE_II"/>
    <property type="match status" value="1"/>
</dbReference>
<protein>
    <recommendedName>
        <fullName evidence="9">Lipoprotein signal peptidase</fullName>
        <ecNumber evidence="9">3.4.23.36</ecNumber>
    </recommendedName>
    <alternativeName>
        <fullName evidence="9">Prolipoprotein signal peptidase</fullName>
    </alternativeName>
    <alternativeName>
        <fullName evidence="9">Signal peptidase II</fullName>
        <shortName evidence="9">SPase II</shortName>
    </alternativeName>
</protein>
<proteinExistence type="inferred from homology"/>